<dbReference type="AlphaFoldDB" id="A0A4Z0NRK8"/>
<evidence type="ECO:0000256" key="1">
    <source>
        <dbReference type="ARBA" id="ARBA00004429"/>
    </source>
</evidence>
<dbReference type="SMART" id="SM00304">
    <property type="entry name" value="HAMP"/>
    <property type="match status" value="1"/>
</dbReference>
<evidence type="ECO:0000259" key="7">
    <source>
        <dbReference type="PROSITE" id="PS50111"/>
    </source>
</evidence>
<dbReference type="InterPro" id="IPR000727">
    <property type="entry name" value="T_SNARE_dom"/>
</dbReference>
<comment type="similarity">
    <text evidence="4">Belongs to the methyl-accepting chemotaxis (MCP) protein family.</text>
</comment>
<dbReference type="PANTHER" id="PTHR32089:SF112">
    <property type="entry name" value="LYSOZYME-LIKE PROTEIN-RELATED"/>
    <property type="match status" value="1"/>
</dbReference>
<dbReference type="GO" id="GO:0006935">
    <property type="term" value="P:chemotaxis"/>
    <property type="evidence" value="ECO:0007669"/>
    <property type="project" value="InterPro"/>
</dbReference>
<proteinExistence type="inferred from homology"/>
<dbReference type="Proteomes" id="UP000297535">
    <property type="component" value="Unassembled WGS sequence"/>
</dbReference>
<dbReference type="InterPro" id="IPR003660">
    <property type="entry name" value="HAMP_dom"/>
</dbReference>
<evidence type="ECO:0000256" key="3">
    <source>
        <dbReference type="ARBA" id="ARBA00023224"/>
    </source>
</evidence>
<keyword evidence="11" id="KW-1185">Reference proteome</keyword>
<keyword evidence="6" id="KW-1133">Transmembrane helix</keyword>
<dbReference type="RefSeq" id="WP_135414774.1">
    <property type="nucleotide sequence ID" value="NZ_SRLB01000007.1"/>
</dbReference>
<dbReference type="SMART" id="SM00283">
    <property type="entry name" value="MA"/>
    <property type="match status" value="1"/>
</dbReference>
<protein>
    <submittedName>
        <fullName evidence="10">Methyl-accepting chemotaxis protein</fullName>
    </submittedName>
</protein>
<dbReference type="SUPFAM" id="SSF158472">
    <property type="entry name" value="HAMP domain-like"/>
    <property type="match status" value="1"/>
</dbReference>
<organism evidence="10 11">
    <name type="scientific">Methylobacterium nonmethylotrophicum</name>
    <dbReference type="NCBI Taxonomy" id="1141884"/>
    <lineage>
        <taxon>Bacteria</taxon>
        <taxon>Pseudomonadati</taxon>
        <taxon>Pseudomonadota</taxon>
        <taxon>Alphaproteobacteria</taxon>
        <taxon>Hyphomicrobiales</taxon>
        <taxon>Methylobacteriaceae</taxon>
        <taxon>Methylobacterium</taxon>
    </lineage>
</organism>
<dbReference type="PANTHER" id="PTHR32089">
    <property type="entry name" value="METHYL-ACCEPTING CHEMOTAXIS PROTEIN MCPB"/>
    <property type="match status" value="1"/>
</dbReference>
<keyword evidence="6" id="KW-0812">Transmembrane</keyword>
<dbReference type="PROSITE" id="PS50111">
    <property type="entry name" value="CHEMOTAXIS_TRANSDUC_2"/>
    <property type="match status" value="1"/>
</dbReference>
<evidence type="ECO:0000259" key="9">
    <source>
        <dbReference type="PROSITE" id="PS50885"/>
    </source>
</evidence>
<dbReference type="GO" id="GO:0007165">
    <property type="term" value="P:signal transduction"/>
    <property type="evidence" value="ECO:0007669"/>
    <property type="project" value="UniProtKB-KW"/>
</dbReference>
<dbReference type="SUPFAM" id="SSF58104">
    <property type="entry name" value="Methyl-accepting chemotaxis protein (MCP) signaling domain"/>
    <property type="match status" value="1"/>
</dbReference>
<dbReference type="EMBL" id="SRLB01000007">
    <property type="protein sequence ID" value="TGD99782.1"/>
    <property type="molecule type" value="Genomic_DNA"/>
</dbReference>
<keyword evidence="2" id="KW-0997">Cell inner membrane</keyword>
<keyword evidence="3 5" id="KW-0807">Transducer</keyword>
<dbReference type="GO" id="GO:0005886">
    <property type="term" value="C:plasma membrane"/>
    <property type="evidence" value="ECO:0007669"/>
    <property type="project" value="UniProtKB-SubCell"/>
</dbReference>
<dbReference type="CDD" id="cd06225">
    <property type="entry name" value="HAMP"/>
    <property type="match status" value="1"/>
</dbReference>
<feature type="domain" description="HAMP" evidence="9">
    <location>
        <begin position="210"/>
        <end position="263"/>
    </location>
</feature>
<accession>A0A4Z0NRK8</accession>
<evidence type="ECO:0000259" key="8">
    <source>
        <dbReference type="PROSITE" id="PS50192"/>
    </source>
</evidence>
<name>A0A4Z0NRK8_9HYPH</name>
<dbReference type="PROSITE" id="PS50885">
    <property type="entry name" value="HAMP"/>
    <property type="match status" value="1"/>
</dbReference>
<sequence>MVLQLRIGAKIAVVTTLLSLMAAGALWYATQQMTESGARYHHFIEREGRAGTGAQSAARYVLAMSYALDRAATAPDAAARQRFLAEFDGVHPKLQQIMASLPAQAPAFGPRIAAAAGDVERLVAESVAARRMIEARDATRAADHIRQTVDPLTRAAYETCGTLSADLLAGTDATVARLAEDTRAARSTSLLLGVGAVAAGFVIAMALSAFGITRPLGRLVGAMDRMAQGEVEARLAEAQRGDEIGAVARAVEGIKAMVARKAVEETSRGHDAASAASQERRRTLIGLADGFEKVVGGIAGEIAAASSLLQDAARTMSVTASETASQSTTVAAAAEQAAANVHTVAAAAEELGTSVEEIGRQVDGSARLAEAAVAEAGRTTEVVMGLSQAAARIGDVTAMISSIAAQTNLLALNATIEAARAGAAGRGFAVVAAEVKALADQTARATAEIAGQVGAVRSATGSVVDAIDGITTSIREISGVATSIAAAVEEQGAATQEIVRNVSQAATGTGEVTGNIGSVAEAAEGTGRAASQVLGAASGLSRQSDRLSTEVAHFLETIRAA</sequence>
<dbReference type="Gene3D" id="1.10.287.950">
    <property type="entry name" value="Methyl-accepting chemotaxis protein"/>
    <property type="match status" value="1"/>
</dbReference>
<evidence type="ECO:0000313" key="11">
    <source>
        <dbReference type="Proteomes" id="UP000297535"/>
    </source>
</evidence>
<feature type="domain" description="T-SNARE coiled-coil homology" evidence="8">
    <location>
        <begin position="457"/>
        <end position="519"/>
    </location>
</feature>
<keyword evidence="6" id="KW-0472">Membrane</keyword>
<dbReference type="InterPro" id="IPR004089">
    <property type="entry name" value="MCPsignal_dom"/>
</dbReference>
<evidence type="ECO:0000313" key="10">
    <source>
        <dbReference type="EMBL" id="TGD99782.1"/>
    </source>
</evidence>
<keyword evidence="2" id="KW-1003">Cell membrane</keyword>
<evidence type="ECO:0000256" key="5">
    <source>
        <dbReference type="PROSITE-ProRule" id="PRU00284"/>
    </source>
</evidence>
<dbReference type="PROSITE" id="PS50192">
    <property type="entry name" value="T_SNARE"/>
    <property type="match status" value="1"/>
</dbReference>
<dbReference type="PRINTS" id="PR00260">
    <property type="entry name" value="CHEMTRNSDUCR"/>
</dbReference>
<evidence type="ECO:0000256" key="6">
    <source>
        <dbReference type="SAM" id="Phobius"/>
    </source>
</evidence>
<evidence type="ECO:0000256" key="4">
    <source>
        <dbReference type="ARBA" id="ARBA00029447"/>
    </source>
</evidence>
<gene>
    <name evidence="10" type="ORF">EU555_11485</name>
</gene>
<dbReference type="Pfam" id="PF00672">
    <property type="entry name" value="HAMP"/>
    <property type="match status" value="1"/>
</dbReference>
<comment type="caution">
    <text evidence="10">The sequence shown here is derived from an EMBL/GenBank/DDBJ whole genome shotgun (WGS) entry which is preliminary data.</text>
</comment>
<evidence type="ECO:0000256" key="2">
    <source>
        <dbReference type="ARBA" id="ARBA00022519"/>
    </source>
</evidence>
<dbReference type="Gene3D" id="6.10.340.10">
    <property type="match status" value="1"/>
</dbReference>
<feature type="domain" description="Methyl-accepting transducer" evidence="7">
    <location>
        <begin position="298"/>
        <end position="541"/>
    </location>
</feature>
<reference evidence="10 11" key="1">
    <citation type="submission" date="2019-04" db="EMBL/GenBank/DDBJ databases">
        <authorList>
            <person name="Feng G."/>
            <person name="Zhu H."/>
        </authorList>
    </citation>
    <scope>NUCLEOTIDE SEQUENCE [LARGE SCALE GENOMIC DNA]</scope>
    <source>
        <strain evidence="10 11">6HR-1</strain>
    </source>
</reference>
<comment type="subcellular location">
    <subcellularLocation>
        <location evidence="1">Cell inner membrane</location>
        <topology evidence="1">Multi-pass membrane protein</topology>
    </subcellularLocation>
</comment>
<dbReference type="GO" id="GO:0004888">
    <property type="term" value="F:transmembrane signaling receptor activity"/>
    <property type="evidence" value="ECO:0007669"/>
    <property type="project" value="InterPro"/>
</dbReference>
<dbReference type="Pfam" id="PF00015">
    <property type="entry name" value="MCPsignal"/>
    <property type="match status" value="1"/>
</dbReference>
<feature type="transmembrane region" description="Helical" evidence="6">
    <location>
        <begin position="190"/>
        <end position="213"/>
    </location>
</feature>
<dbReference type="InterPro" id="IPR004090">
    <property type="entry name" value="Chemotax_Me-accpt_rcpt"/>
</dbReference>
<dbReference type="OrthoDB" id="7986938at2"/>
<feature type="transmembrane region" description="Helical" evidence="6">
    <location>
        <begin position="7"/>
        <end position="29"/>
    </location>
</feature>